<dbReference type="AlphaFoldDB" id="A0A645DGM8"/>
<accession>A0A645DGM8</accession>
<keyword evidence="1" id="KW-0812">Transmembrane</keyword>
<gene>
    <name evidence="2" type="ORF">SDC9_135600</name>
</gene>
<reference evidence="2" key="1">
    <citation type="submission" date="2019-08" db="EMBL/GenBank/DDBJ databases">
        <authorList>
            <person name="Kucharzyk K."/>
            <person name="Murdoch R.W."/>
            <person name="Higgins S."/>
            <person name="Loffler F."/>
        </authorList>
    </citation>
    <scope>NUCLEOTIDE SEQUENCE</scope>
</reference>
<evidence type="ECO:0000256" key="1">
    <source>
        <dbReference type="SAM" id="Phobius"/>
    </source>
</evidence>
<protein>
    <submittedName>
        <fullName evidence="2">Uncharacterized protein</fullName>
    </submittedName>
</protein>
<keyword evidence="1" id="KW-1133">Transmembrane helix</keyword>
<name>A0A645DGM8_9ZZZZ</name>
<sequence length="118" mass="12719">MKELSDLGAVIVITENADTARFWVEQVQPSLGATPLYVIISAQSAPLIQPYYDSKQINGYLAGLNAGTVYELLDANPGTASASYPAYQISLLIVTLMIFIAGIVVLVSSRQPSERAER</sequence>
<keyword evidence="1" id="KW-0472">Membrane</keyword>
<feature type="transmembrane region" description="Helical" evidence="1">
    <location>
        <begin position="86"/>
        <end position="108"/>
    </location>
</feature>
<evidence type="ECO:0000313" key="2">
    <source>
        <dbReference type="EMBL" id="MPM88496.1"/>
    </source>
</evidence>
<comment type="caution">
    <text evidence="2">The sequence shown here is derived from an EMBL/GenBank/DDBJ whole genome shotgun (WGS) entry which is preliminary data.</text>
</comment>
<dbReference type="EMBL" id="VSSQ01036107">
    <property type="protein sequence ID" value="MPM88496.1"/>
    <property type="molecule type" value="Genomic_DNA"/>
</dbReference>
<proteinExistence type="predicted"/>
<organism evidence="2">
    <name type="scientific">bioreactor metagenome</name>
    <dbReference type="NCBI Taxonomy" id="1076179"/>
    <lineage>
        <taxon>unclassified sequences</taxon>
        <taxon>metagenomes</taxon>
        <taxon>ecological metagenomes</taxon>
    </lineage>
</organism>